<evidence type="ECO:0000256" key="4">
    <source>
        <dbReference type="ARBA" id="ARBA00023136"/>
    </source>
</evidence>
<feature type="transmembrane region" description="Helical" evidence="5">
    <location>
        <begin position="28"/>
        <end position="51"/>
    </location>
</feature>
<feature type="transmembrane region" description="Helical" evidence="5">
    <location>
        <begin position="225"/>
        <end position="243"/>
    </location>
</feature>
<dbReference type="PROSITE" id="PS51012">
    <property type="entry name" value="ABC_TM2"/>
    <property type="match status" value="1"/>
</dbReference>
<sequence length="248" mass="27142">MNWEGISAIWQREILTFLREKPRIISAAINPIFWLITFGAGLGSTVAIAGINYQQFIFAGIIVQTLLFSSIFYGSYLVWDRRIDLLKAVLVTPLSRQSIFFGKVLSGVTFALIQTAIILAFGFFIGINYTFASIGLVVLTVTFAAAALTAVGLTIGSLMTSPEGFQLITTFVIFPLFFLSGALFPLENLPAYLATLTAVNPVTYIVDALRGLLIGIQYFEVFENVLVLAGFALVANLIGIQAFKRMRS</sequence>
<protein>
    <recommendedName>
        <fullName evidence="6">ABC transmembrane type-2 domain-containing protein</fullName>
    </recommendedName>
</protein>
<comment type="subcellular location">
    <subcellularLocation>
        <location evidence="1">Membrane</location>
        <topology evidence="1">Multi-pass membrane protein</topology>
    </subcellularLocation>
</comment>
<dbReference type="PANTHER" id="PTHR43229:SF2">
    <property type="entry name" value="NODULATION PROTEIN J"/>
    <property type="match status" value="1"/>
</dbReference>
<dbReference type="PANTHER" id="PTHR43229">
    <property type="entry name" value="NODULATION PROTEIN J"/>
    <property type="match status" value="1"/>
</dbReference>
<feature type="transmembrane region" description="Helical" evidence="5">
    <location>
        <begin position="131"/>
        <end position="155"/>
    </location>
</feature>
<keyword evidence="4 5" id="KW-0472">Membrane</keyword>
<dbReference type="InterPro" id="IPR013525">
    <property type="entry name" value="ABC2_TM"/>
</dbReference>
<feature type="domain" description="ABC transmembrane type-2" evidence="6">
    <location>
        <begin position="22"/>
        <end position="246"/>
    </location>
</feature>
<evidence type="ECO:0000259" key="6">
    <source>
        <dbReference type="PROSITE" id="PS51012"/>
    </source>
</evidence>
<comment type="caution">
    <text evidence="7">The sequence shown here is derived from an EMBL/GenBank/DDBJ whole genome shotgun (WGS) entry which is preliminary data.</text>
</comment>
<dbReference type="PRINTS" id="PR00164">
    <property type="entry name" value="ABC2TRNSPORT"/>
</dbReference>
<dbReference type="Proteomes" id="UP000037237">
    <property type="component" value="Unassembled WGS sequence"/>
</dbReference>
<keyword evidence="3 5" id="KW-1133">Transmembrane helix</keyword>
<reference evidence="7 8" key="1">
    <citation type="submission" date="2015-06" db="EMBL/GenBank/DDBJ databases">
        <title>New insights into the roles of widespread benthic archaea in carbon and nitrogen cycling.</title>
        <authorList>
            <person name="Lazar C.S."/>
            <person name="Baker B.J."/>
            <person name="Seitz K.W."/>
            <person name="Hyde A.S."/>
            <person name="Dick G.J."/>
            <person name="Hinrichs K.-U."/>
            <person name="Teske A.P."/>
        </authorList>
    </citation>
    <scope>NUCLEOTIDE SEQUENCE [LARGE SCALE GENOMIC DNA]</scope>
    <source>
        <strain evidence="7">SG8-32-1</strain>
    </source>
</reference>
<dbReference type="InterPro" id="IPR051784">
    <property type="entry name" value="Nod_factor_ABC_transporter"/>
</dbReference>
<dbReference type="GO" id="GO:0043190">
    <property type="term" value="C:ATP-binding cassette (ABC) transporter complex"/>
    <property type="evidence" value="ECO:0007669"/>
    <property type="project" value="InterPro"/>
</dbReference>
<evidence type="ECO:0000313" key="7">
    <source>
        <dbReference type="EMBL" id="KON34172.1"/>
    </source>
</evidence>
<dbReference type="InterPro" id="IPR047817">
    <property type="entry name" value="ABC2_TM_bact-type"/>
</dbReference>
<organism evidence="7 8">
    <name type="scientific">miscellaneous Crenarchaeota group-1 archaeon SG8-32-1</name>
    <dbReference type="NCBI Taxonomy" id="1685124"/>
    <lineage>
        <taxon>Archaea</taxon>
        <taxon>Candidatus Bathyarchaeota</taxon>
        <taxon>MCG-1</taxon>
    </lineage>
</organism>
<feature type="transmembrane region" description="Helical" evidence="5">
    <location>
        <begin position="167"/>
        <end position="186"/>
    </location>
</feature>
<feature type="transmembrane region" description="Helical" evidence="5">
    <location>
        <begin position="192"/>
        <end position="213"/>
    </location>
</feature>
<dbReference type="Pfam" id="PF01061">
    <property type="entry name" value="ABC2_membrane"/>
    <property type="match status" value="1"/>
</dbReference>
<dbReference type="AlphaFoldDB" id="A0A0M0BZZ6"/>
<name>A0A0M0BZZ6_9ARCH</name>
<evidence type="ECO:0000256" key="5">
    <source>
        <dbReference type="SAM" id="Phobius"/>
    </source>
</evidence>
<dbReference type="PIRSF" id="PIRSF006648">
    <property type="entry name" value="DrrB"/>
    <property type="match status" value="1"/>
</dbReference>
<dbReference type="EMBL" id="LFWU01000012">
    <property type="protein sequence ID" value="KON34172.1"/>
    <property type="molecule type" value="Genomic_DNA"/>
</dbReference>
<dbReference type="InterPro" id="IPR000412">
    <property type="entry name" value="ABC_2_transport"/>
</dbReference>
<feature type="transmembrane region" description="Helical" evidence="5">
    <location>
        <begin position="100"/>
        <end position="125"/>
    </location>
</feature>
<feature type="transmembrane region" description="Helical" evidence="5">
    <location>
        <begin position="57"/>
        <end position="79"/>
    </location>
</feature>
<keyword evidence="2 5" id="KW-0812">Transmembrane</keyword>
<evidence type="ECO:0000256" key="1">
    <source>
        <dbReference type="ARBA" id="ARBA00004141"/>
    </source>
</evidence>
<proteinExistence type="predicted"/>
<accession>A0A0M0BZZ6</accession>
<evidence type="ECO:0000256" key="3">
    <source>
        <dbReference type="ARBA" id="ARBA00022989"/>
    </source>
</evidence>
<evidence type="ECO:0000256" key="2">
    <source>
        <dbReference type="ARBA" id="ARBA00022692"/>
    </source>
</evidence>
<evidence type="ECO:0000313" key="8">
    <source>
        <dbReference type="Proteomes" id="UP000037237"/>
    </source>
</evidence>
<dbReference type="GO" id="GO:0140359">
    <property type="term" value="F:ABC-type transporter activity"/>
    <property type="evidence" value="ECO:0007669"/>
    <property type="project" value="InterPro"/>
</dbReference>
<gene>
    <name evidence="7" type="ORF">AC477_00705</name>
</gene>